<keyword evidence="6" id="KW-0256">Endoplasmic reticulum</keyword>
<evidence type="ECO:0000256" key="8">
    <source>
        <dbReference type="ARBA" id="ARBA00022989"/>
    </source>
</evidence>
<dbReference type="Proteomes" id="UP001230188">
    <property type="component" value="Unassembled WGS sequence"/>
</dbReference>
<feature type="transmembrane region" description="Helical" evidence="12">
    <location>
        <begin position="235"/>
        <end position="252"/>
    </location>
</feature>
<evidence type="ECO:0000256" key="12">
    <source>
        <dbReference type="SAM" id="Phobius"/>
    </source>
</evidence>
<dbReference type="AlphaFoldDB" id="A0AAD7UD33"/>
<keyword evidence="10 12" id="KW-0472">Membrane</keyword>
<sequence>MATFDSPEMLKAIAEFCRSGNGVPVKQAIERMRGHHDTDRRVEYFRGEKLITTLLGDVAGDSAGSSSGIAALRPLKKKPAKKRRPFEAKDVEEATAVCAALLREGFIHRSTRTGRGQLEFAESQKWEASACYVWDFEGAKGLSHFLTGLLIVGMLAVTCFPIWPHVLKVYLWYCSVTLLIFMIVFIIIRGTLFLWLWIMGYEFWIFPNLFDESLSVIDSFKPAYSFESGAPNQRYYRSALVMALLSFVVYVYNQPSDFDTFVAAQKEFVADLYEGKLLADTSQQAKDDIDKLQRPSFEELAMEEEAEARERAAREELENMHRKALDPQDDQPEEEDEDAAAQDLIDRMLNEVSQEEEDDDDDDIQDLDD</sequence>
<evidence type="ECO:0000256" key="4">
    <source>
        <dbReference type="ARBA" id="ARBA00022448"/>
    </source>
</evidence>
<protein>
    <recommendedName>
        <fullName evidence="3">Translocation protein SEC62</fullName>
    </recommendedName>
</protein>
<evidence type="ECO:0000256" key="9">
    <source>
        <dbReference type="ARBA" id="ARBA00023010"/>
    </source>
</evidence>
<accession>A0AAD7UD33</accession>
<proteinExistence type="inferred from homology"/>
<evidence type="ECO:0000256" key="7">
    <source>
        <dbReference type="ARBA" id="ARBA00022927"/>
    </source>
</evidence>
<keyword evidence="5 12" id="KW-0812">Transmembrane</keyword>
<comment type="caution">
    <text evidence="13">The sequence shown here is derived from an EMBL/GenBank/DDBJ whole genome shotgun (WGS) entry which is preliminary data.</text>
</comment>
<reference evidence="13" key="1">
    <citation type="submission" date="2023-01" db="EMBL/GenBank/DDBJ databases">
        <title>Metagenome sequencing of chrysophaentin producing Chrysophaeum taylorii.</title>
        <authorList>
            <person name="Davison J."/>
            <person name="Bewley C."/>
        </authorList>
    </citation>
    <scope>NUCLEOTIDE SEQUENCE</scope>
    <source>
        <strain evidence="13">NIES-1699</strain>
    </source>
</reference>
<comment type="similarity">
    <text evidence="2">Belongs to the SEC62 family.</text>
</comment>
<evidence type="ECO:0000256" key="10">
    <source>
        <dbReference type="ARBA" id="ARBA00023136"/>
    </source>
</evidence>
<evidence type="ECO:0000256" key="5">
    <source>
        <dbReference type="ARBA" id="ARBA00022692"/>
    </source>
</evidence>
<dbReference type="GO" id="GO:0005789">
    <property type="term" value="C:endoplasmic reticulum membrane"/>
    <property type="evidence" value="ECO:0007669"/>
    <property type="project" value="UniProtKB-SubCell"/>
</dbReference>
<gene>
    <name evidence="13" type="ORF">CTAYLR_003632</name>
</gene>
<evidence type="ECO:0000313" key="13">
    <source>
        <dbReference type="EMBL" id="KAJ8602253.1"/>
    </source>
</evidence>
<dbReference type="PANTHER" id="PTHR12443:SF9">
    <property type="entry name" value="TRANSLOCATION PROTEIN SEC62"/>
    <property type="match status" value="1"/>
</dbReference>
<keyword evidence="7" id="KW-0653">Protein transport</keyword>
<organism evidence="13 14">
    <name type="scientific">Chrysophaeum taylorii</name>
    <dbReference type="NCBI Taxonomy" id="2483200"/>
    <lineage>
        <taxon>Eukaryota</taxon>
        <taxon>Sar</taxon>
        <taxon>Stramenopiles</taxon>
        <taxon>Ochrophyta</taxon>
        <taxon>Pelagophyceae</taxon>
        <taxon>Pelagomonadales</taxon>
        <taxon>Pelagomonadaceae</taxon>
        <taxon>Chrysophaeum</taxon>
    </lineage>
</organism>
<evidence type="ECO:0000256" key="11">
    <source>
        <dbReference type="SAM" id="MobiDB-lite"/>
    </source>
</evidence>
<keyword evidence="9" id="KW-0811">Translocation</keyword>
<feature type="compositionally biased region" description="Basic and acidic residues" evidence="11">
    <location>
        <begin position="308"/>
        <end position="326"/>
    </location>
</feature>
<evidence type="ECO:0000256" key="1">
    <source>
        <dbReference type="ARBA" id="ARBA00004477"/>
    </source>
</evidence>
<feature type="transmembrane region" description="Helical" evidence="12">
    <location>
        <begin position="145"/>
        <end position="164"/>
    </location>
</feature>
<evidence type="ECO:0000256" key="3">
    <source>
        <dbReference type="ARBA" id="ARBA00021257"/>
    </source>
</evidence>
<dbReference type="EMBL" id="JAQMWT010000388">
    <property type="protein sequence ID" value="KAJ8602253.1"/>
    <property type="molecule type" value="Genomic_DNA"/>
</dbReference>
<dbReference type="InterPro" id="IPR004728">
    <property type="entry name" value="Sec62"/>
</dbReference>
<dbReference type="Pfam" id="PF03839">
    <property type="entry name" value="Sec62"/>
    <property type="match status" value="1"/>
</dbReference>
<feature type="transmembrane region" description="Helical" evidence="12">
    <location>
        <begin position="170"/>
        <end position="198"/>
    </location>
</feature>
<dbReference type="PANTHER" id="PTHR12443">
    <property type="entry name" value="TRANSLOCATION PROTEIN SEC62"/>
    <property type="match status" value="1"/>
</dbReference>
<feature type="compositionally biased region" description="Acidic residues" evidence="11">
    <location>
        <begin position="353"/>
        <end position="369"/>
    </location>
</feature>
<feature type="compositionally biased region" description="Acidic residues" evidence="11">
    <location>
        <begin position="327"/>
        <end position="340"/>
    </location>
</feature>
<keyword evidence="14" id="KW-1185">Reference proteome</keyword>
<feature type="region of interest" description="Disordered" evidence="11">
    <location>
        <begin position="302"/>
        <end position="369"/>
    </location>
</feature>
<keyword evidence="8 12" id="KW-1133">Transmembrane helix</keyword>
<evidence type="ECO:0000256" key="2">
    <source>
        <dbReference type="ARBA" id="ARBA00010604"/>
    </source>
</evidence>
<evidence type="ECO:0000256" key="6">
    <source>
        <dbReference type="ARBA" id="ARBA00022824"/>
    </source>
</evidence>
<dbReference type="GO" id="GO:0031204">
    <property type="term" value="P:post-translational protein targeting to membrane, translocation"/>
    <property type="evidence" value="ECO:0007669"/>
    <property type="project" value="TreeGrafter"/>
</dbReference>
<keyword evidence="4" id="KW-0813">Transport</keyword>
<evidence type="ECO:0000313" key="14">
    <source>
        <dbReference type="Proteomes" id="UP001230188"/>
    </source>
</evidence>
<comment type="subcellular location">
    <subcellularLocation>
        <location evidence="1">Endoplasmic reticulum membrane</location>
        <topology evidence="1">Multi-pass membrane protein</topology>
    </subcellularLocation>
</comment>
<name>A0AAD7UD33_9STRA</name>